<dbReference type="SUPFAM" id="SSF53335">
    <property type="entry name" value="S-adenosyl-L-methionine-dependent methyltransferases"/>
    <property type="match status" value="1"/>
</dbReference>
<name>A0ABS5IWM5_9BACT</name>
<protein>
    <submittedName>
        <fullName evidence="3">Class I SAM-dependent methyltransferase</fullName>
    </submittedName>
</protein>
<dbReference type="Pfam" id="PF13649">
    <property type="entry name" value="Methyltransf_25"/>
    <property type="match status" value="1"/>
</dbReference>
<keyword evidence="3" id="KW-0489">Methyltransferase</keyword>
<organism evidence="3 4">
    <name type="scientific">Chitinophaga hostae</name>
    <dbReference type="NCBI Taxonomy" id="2831022"/>
    <lineage>
        <taxon>Bacteria</taxon>
        <taxon>Pseudomonadati</taxon>
        <taxon>Bacteroidota</taxon>
        <taxon>Chitinophagia</taxon>
        <taxon>Chitinophagales</taxon>
        <taxon>Chitinophagaceae</taxon>
        <taxon>Chitinophaga</taxon>
    </lineage>
</organism>
<evidence type="ECO:0000313" key="3">
    <source>
        <dbReference type="EMBL" id="MBS0027368.1"/>
    </source>
</evidence>
<evidence type="ECO:0000256" key="1">
    <source>
        <dbReference type="ARBA" id="ARBA00022679"/>
    </source>
</evidence>
<dbReference type="PANTHER" id="PTHR43861">
    <property type="entry name" value="TRANS-ACONITATE 2-METHYLTRANSFERASE-RELATED"/>
    <property type="match status" value="1"/>
</dbReference>
<dbReference type="InterPro" id="IPR041698">
    <property type="entry name" value="Methyltransf_25"/>
</dbReference>
<sequence>MENEKKNVFEAYNVIASWFAENRYQGLMEKPYLDSLIDIIGEGASVLDLGCGTGEPIMKYLLKRKLRVTGVDASYRMLDIAKANFPSADFLQADMRQLSLSRQFDAVIAWHSFFHLSPEDQLSMFTIFKNHLKSGGVLLFTSGVEYGETWGMNGGVNLYLGSLDKEQYRALLEANNFRILQYREDDPECGNATVWMAQLSG</sequence>
<dbReference type="CDD" id="cd02440">
    <property type="entry name" value="AdoMet_MTases"/>
    <property type="match status" value="1"/>
</dbReference>
<evidence type="ECO:0000313" key="4">
    <source>
        <dbReference type="Proteomes" id="UP000676386"/>
    </source>
</evidence>
<dbReference type="EMBL" id="JAGTXB010000003">
    <property type="protein sequence ID" value="MBS0027368.1"/>
    <property type="molecule type" value="Genomic_DNA"/>
</dbReference>
<dbReference type="RefSeq" id="WP_211972465.1">
    <property type="nucleotide sequence ID" value="NZ_CBFHAM010000126.1"/>
</dbReference>
<dbReference type="GO" id="GO:0032259">
    <property type="term" value="P:methylation"/>
    <property type="evidence" value="ECO:0007669"/>
    <property type="project" value="UniProtKB-KW"/>
</dbReference>
<dbReference type="Gene3D" id="3.40.50.150">
    <property type="entry name" value="Vaccinia Virus protein VP39"/>
    <property type="match status" value="1"/>
</dbReference>
<keyword evidence="4" id="KW-1185">Reference proteome</keyword>
<proteinExistence type="predicted"/>
<feature type="domain" description="Methyltransferase" evidence="2">
    <location>
        <begin position="46"/>
        <end position="136"/>
    </location>
</feature>
<evidence type="ECO:0000259" key="2">
    <source>
        <dbReference type="Pfam" id="PF13649"/>
    </source>
</evidence>
<dbReference type="Proteomes" id="UP000676386">
    <property type="component" value="Unassembled WGS sequence"/>
</dbReference>
<reference evidence="3 4" key="1">
    <citation type="submission" date="2021-04" db="EMBL/GenBank/DDBJ databases">
        <title>Chitinophaga sp. nov., isolated from the rhizosphere soil.</title>
        <authorList>
            <person name="He S."/>
        </authorList>
    </citation>
    <scope>NUCLEOTIDE SEQUENCE [LARGE SCALE GENOMIC DNA]</scope>
    <source>
        <strain evidence="3 4">2R12</strain>
    </source>
</reference>
<comment type="caution">
    <text evidence="3">The sequence shown here is derived from an EMBL/GenBank/DDBJ whole genome shotgun (WGS) entry which is preliminary data.</text>
</comment>
<keyword evidence="1" id="KW-0808">Transferase</keyword>
<gene>
    <name evidence="3" type="ORF">KE626_08620</name>
</gene>
<accession>A0ABS5IWM5</accession>
<dbReference type="InterPro" id="IPR029063">
    <property type="entry name" value="SAM-dependent_MTases_sf"/>
</dbReference>
<dbReference type="GO" id="GO:0008168">
    <property type="term" value="F:methyltransferase activity"/>
    <property type="evidence" value="ECO:0007669"/>
    <property type="project" value="UniProtKB-KW"/>
</dbReference>